<accession>A0A9N9JV37</accession>
<evidence type="ECO:0000256" key="1">
    <source>
        <dbReference type="SAM" id="Phobius"/>
    </source>
</evidence>
<proteinExistence type="predicted"/>
<keyword evidence="1" id="KW-0812">Transmembrane</keyword>
<gene>
    <name evidence="2" type="ORF">CPELLU_LOCUS17552</name>
</gene>
<evidence type="ECO:0000313" key="3">
    <source>
        <dbReference type="Proteomes" id="UP000789759"/>
    </source>
</evidence>
<keyword evidence="1" id="KW-1133">Transmembrane helix</keyword>
<feature type="non-terminal residue" evidence="2">
    <location>
        <position position="1"/>
    </location>
</feature>
<keyword evidence="1" id="KW-0472">Membrane</keyword>
<feature type="transmembrane region" description="Helical" evidence="1">
    <location>
        <begin position="6"/>
        <end position="23"/>
    </location>
</feature>
<dbReference type="AlphaFoldDB" id="A0A9N9JV37"/>
<evidence type="ECO:0000313" key="2">
    <source>
        <dbReference type="EMBL" id="CAG8798804.1"/>
    </source>
</evidence>
<dbReference type="Proteomes" id="UP000789759">
    <property type="component" value="Unassembled WGS sequence"/>
</dbReference>
<comment type="caution">
    <text evidence="2">The sequence shown here is derived from an EMBL/GenBank/DDBJ whole genome shotgun (WGS) entry which is preliminary data.</text>
</comment>
<dbReference type="EMBL" id="CAJVQA010030215">
    <property type="protein sequence ID" value="CAG8798804.1"/>
    <property type="molecule type" value="Genomic_DNA"/>
</dbReference>
<name>A0A9N9JV37_9GLOM</name>
<keyword evidence="3" id="KW-1185">Reference proteome</keyword>
<sequence length="42" mass="4843">VVQTSLGFSFYFYALTMFCVRGIPASMELYTDHICDEKKSDK</sequence>
<reference evidence="2" key="1">
    <citation type="submission" date="2021-06" db="EMBL/GenBank/DDBJ databases">
        <authorList>
            <person name="Kallberg Y."/>
            <person name="Tangrot J."/>
            <person name="Rosling A."/>
        </authorList>
    </citation>
    <scope>NUCLEOTIDE SEQUENCE</scope>
    <source>
        <strain evidence="2">FL966</strain>
    </source>
</reference>
<protein>
    <submittedName>
        <fullName evidence="2">10225_t:CDS:1</fullName>
    </submittedName>
</protein>
<organism evidence="2 3">
    <name type="scientific">Cetraspora pellucida</name>
    <dbReference type="NCBI Taxonomy" id="1433469"/>
    <lineage>
        <taxon>Eukaryota</taxon>
        <taxon>Fungi</taxon>
        <taxon>Fungi incertae sedis</taxon>
        <taxon>Mucoromycota</taxon>
        <taxon>Glomeromycotina</taxon>
        <taxon>Glomeromycetes</taxon>
        <taxon>Diversisporales</taxon>
        <taxon>Gigasporaceae</taxon>
        <taxon>Cetraspora</taxon>
    </lineage>
</organism>